<evidence type="ECO:0000313" key="2">
    <source>
        <dbReference type="Proteomes" id="UP000602076"/>
    </source>
</evidence>
<evidence type="ECO:0000313" key="1">
    <source>
        <dbReference type="EMBL" id="MBD3107258.1"/>
    </source>
</evidence>
<dbReference type="SUPFAM" id="SSF52733">
    <property type="entry name" value="Nicotinate mononucleotide:5,6-dimethylbenzimidazole phosphoribosyltransferase (CobT)"/>
    <property type="match status" value="1"/>
</dbReference>
<reference evidence="1" key="1">
    <citation type="submission" date="2020-09" db="EMBL/GenBank/DDBJ databases">
        <title>Bacillus faecalis sp. nov., a moderately halophilic bacterium isolated from cow faeces.</title>
        <authorList>
            <person name="Jiang L."/>
            <person name="Lee J."/>
        </authorList>
    </citation>
    <scope>NUCLEOTIDE SEQUENCE</scope>
    <source>
        <strain evidence="1">AGMB 02131</strain>
    </source>
</reference>
<dbReference type="InterPro" id="IPR003200">
    <property type="entry name" value="Nict_dMeBzImd_PRibTrfase"/>
</dbReference>
<dbReference type="AlphaFoldDB" id="A0A927HBC4"/>
<dbReference type="GO" id="GO:0008939">
    <property type="term" value="F:nicotinate-nucleotide-dimethylbenzimidazole phosphoribosyltransferase activity"/>
    <property type="evidence" value="ECO:0007669"/>
    <property type="project" value="InterPro"/>
</dbReference>
<dbReference type="Pfam" id="PF02277">
    <property type="entry name" value="DBI_PRT"/>
    <property type="match status" value="1"/>
</dbReference>
<comment type="caution">
    <text evidence="1">The sequence shown here is derived from an EMBL/GenBank/DDBJ whole genome shotgun (WGS) entry which is preliminary data.</text>
</comment>
<name>A0A927HBC4_9BACI</name>
<keyword evidence="1" id="KW-0808">Transferase</keyword>
<keyword evidence="2" id="KW-1185">Reference proteome</keyword>
<dbReference type="EMBL" id="JACXSI010000004">
    <property type="protein sequence ID" value="MBD3107258.1"/>
    <property type="molecule type" value="Genomic_DNA"/>
</dbReference>
<organism evidence="1 2">
    <name type="scientific">Peribacillus faecalis</name>
    <dbReference type="NCBI Taxonomy" id="2772559"/>
    <lineage>
        <taxon>Bacteria</taxon>
        <taxon>Bacillati</taxon>
        <taxon>Bacillota</taxon>
        <taxon>Bacilli</taxon>
        <taxon>Bacillales</taxon>
        <taxon>Bacillaceae</taxon>
        <taxon>Peribacillus</taxon>
    </lineage>
</organism>
<protein>
    <submittedName>
        <fullName evidence="1">Nicotinate-nucleotide--dimethylbenzimidazole phosphoribosyltransferase</fullName>
    </submittedName>
</protein>
<dbReference type="Proteomes" id="UP000602076">
    <property type="component" value="Unassembled WGS sequence"/>
</dbReference>
<keyword evidence="1" id="KW-0328">Glycosyltransferase</keyword>
<dbReference type="Gene3D" id="3.40.50.10210">
    <property type="match status" value="1"/>
</dbReference>
<dbReference type="RefSeq" id="WP_190996826.1">
    <property type="nucleotide sequence ID" value="NZ_JACXSI010000004.1"/>
</dbReference>
<proteinExistence type="predicted"/>
<dbReference type="InterPro" id="IPR036087">
    <property type="entry name" value="Nict_dMeBzImd_PRibTrfase_sf"/>
</dbReference>
<accession>A0A927HBC4</accession>
<gene>
    <name evidence="1" type="ORF">IEO70_02685</name>
</gene>
<sequence>MESVEPGHHAALAELGKKPLIELQLRLGEGTALVFI</sequence>